<evidence type="ECO:0000256" key="2">
    <source>
        <dbReference type="HAMAP-Rule" id="MF_02085"/>
    </source>
</evidence>
<dbReference type="CDD" id="cd04181">
    <property type="entry name" value="NTP_transferase"/>
    <property type="match status" value="1"/>
</dbReference>
<dbReference type="Gene3D" id="3.90.550.10">
    <property type="entry name" value="Spore Coat Polysaccharide Biosynthesis Protein SpsA, Chain A"/>
    <property type="match status" value="1"/>
</dbReference>
<comment type="catalytic activity">
    <reaction evidence="2">
        <text>alpha-D-glucose 1-phosphate + UTP + H(+) = UDP-alpha-D-glucose + diphosphate</text>
        <dbReference type="Rhea" id="RHEA:19889"/>
        <dbReference type="ChEBI" id="CHEBI:15378"/>
        <dbReference type="ChEBI" id="CHEBI:33019"/>
        <dbReference type="ChEBI" id="CHEBI:46398"/>
        <dbReference type="ChEBI" id="CHEBI:58601"/>
        <dbReference type="ChEBI" id="CHEBI:58885"/>
        <dbReference type="EC" id="2.7.7.9"/>
    </reaction>
</comment>
<protein>
    <recommendedName>
        <fullName evidence="2">UTP--glucose-1-phosphate uridylyltransferase</fullName>
        <ecNumber evidence="2">2.7.7.9</ecNumber>
    </recommendedName>
    <alternativeName>
        <fullName evidence="2">Cyanobacterial UDP-glucose pyrophosphorylase</fullName>
    </alternativeName>
    <alternativeName>
        <fullName evidence="2">UDP-glucose pyrophosphorylase</fullName>
        <shortName evidence="2">UDP-Glc PPase</shortName>
    </alternativeName>
</protein>
<name>A0A7Z9BXY6_9CYAN</name>
<accession>A0A7Z9BXY6</accession>
<dbReference type="RefSeq" id="WP_083623964.1">
    <property type="nucleotide sequence ID" value="NZ_LR734877.1"/>
</dbReference>
<evidence type="ECO:0000313" key="4">
    <source>
        <dbReference type="EMBL" id="VXD21600.1"/>
    </source>
</evidence>
<dbReference type="AlphaFoldDB" id="A0A7Z9BXY6"/>
<evidence type="ECO:0000259" key="3">
    <source>
        <dbReference type="Pfam" id="PF00483"/>
    </source>
</evidence>
<dbReference type="Proteomes" id="UP000184550">
    <property type="component" value="Unassembled WGS sequence"/>
</dbReference>
<dbReference type="InterPro" id="IPR005835">
    <property type="entry name" value="NTP_transferase_dom"/>
</dbReference>
<keyword evidence="1 2" id="KW-0808">Transferase</keyword>
<dbReference type="FunFam" id="3.90.550.10:FF:000013">
    <property type="entry name" value="mannose-1-phosphate guanyltransferase beta"/>
    <property type="match status" value="1"/>
</dbReference>
<dbReference type="GO" id="GO:0003983">
    <property type="term" value="F:UTP:glucose-1-phosphate uridylyltransferase activity"/>
    <property type="evidence" value="ECO:0007669"/>
    <property type="project" value="UniProtKB-UniRule"/>
</dbReference>
<comment type="caution">
    <text evidence="4">The sequence shown here is derived from an EMBL/GenBank/DDBJ whole genome shotgun (WGS) entry which is preliminary data.</text>
</comment>
<dbReference type="Pfam" id="PF00483">
    <property type="entry name" value="NTP_transferase"/>
    <property type="match status" value="1"/>
</dbReference>
<gene>
    <name evidence="2" type="primary">cugP</name>
    <name evidence="4" type="ORF">PL8927_720102</name>
</gene>
<dbReference type="OrthoDB" id="9803871at2"/>
<dbReference type="InterPro" id="IPR037538">
    <property type="entry name" value="CugP_cyano"/>
</dbReference>
<keyword evidence="2" id="KW-0460">Magnesium</keyword>
<evidence type="ECO:0000313" key="5">
    <source>
        <dbReference type="Proteomes" id="UP000184550"/>
    </source>
</evidence>
<feature type="domain" description="Nucleotidyl transferase" evidence="3">
    <location>
        <begin position="2"/>
        <end position="244"/>
    </location>
</feature>
<reference evidence="4" key="1">
    <citation type="submission" date="2019-10" db="EMBL/GenBank/DDBJ databases">
        <authorList>
            <consortium name="Genoscope - CEA"/>
            <person name="William W."/>
        </authorList>
    </citation>
    <scope>NUCLEOTIDE SEQUENCE [LARGE SCALE GENOMIC DNA]</scope>
    <source>
        <strain evidence="4">BBR_PRJEB10992</strain>
    </source>
</reference>
<feature type="binding site" evidence="2">
    <location>
        <position position="118"/>
    </location>
    <ligand>
        <name>Mg(2+)</name>
        <dbReference type="ChEBI" id="CHEBI:18420"/>
    </ligand>
</feature>
<dbReference type="GO" id="GO:0006011">
    <property type="term" value="P:UDP-alpha-D-glucose metabolic process"/>
    <property type="evidence" value="ECO:0007669"/>
    <property type="project" value="UniProtKB-UniRule"/>
</dbReference>
<dbReference type="GO" id="GO:0002134">
    <property type="term" value="F:UTP binding"/>
    <property type="evidence" value="ECO:0007669"/>
    <property type="project" value="UniProtKB-UniRule"/>
</dbReference>
<evidence type="ECO:0000256" key="1">
    <source>
        <dbReference type="ARBA" id="ARBA00022679"/>
    </source>
</evidence>
<dbReference type="Gene3D" id="2.160.10.10">
    <property type="entry name" value="Hexapeptide repeat proteins"/>
    <property type="match status" value="1"/>
</dbReference>
<dbReference type="PANTHER" id="PTHR22572">
    <property type="entry name" value="SUGAR-1-PHOSPHATE GUANYL TRANSFERASE"/>
    <property type="match status" value="1"/>
</dbReference>
<dbReference type="HAMAP" id="MF_02085">
    <property type="entry name" value="CugP_cyano"/>
    <property type="match status" value="1"/>
</dbReference>
<comment type="function">
    <text evidence="2">Catalyzes the formation of UDP-glucose, from UTP and glucose 1-phosphate.</text>
</comment>
<organism evidence="4 5">
    <name type="scientific">Planktothrix serta PCC 8927</name>
    <dbReference type="NCBI Taxonomy" id="671068"/>
    <lineage>
        <taxon>Bacteria</taxon>
        <taxon>Bacillati</taxon>
        <taxon>Cyanobacteriota</taxon>
        <taxon>Cyanophyceae</taxon>
        <taxon>Oscillatoriophycideae</taxon>
        <taxon>Oscillatoriales</taxon>
        <taxon>Microcoleaceae</taxon>
        <taxon>Planktothrix</taxon>
    </lineage>
</organism>
<dbReference type="SUPFAM" id="SSF53448">
    <property type="entry name" value="Nucleotide-diphospho-sugar transferases"/>
    <property type="match status" value="1"/>
</dbReference>
<keyword evidence="2" id="KW-0548">Nucleotidyltransferase</keyword>
<comment type="cofactor">
    <cofactor evidence="2">
        <name>Mg(2+)</name>
        <dbReference type="ChEBI" id="CHEBI:18420"/>
    </cofactor>
</comment>
<dbReference type="EC" id="2.7.7.9" evidence="2"/>
<dbReference type="GO" id="GO:0000287">
    <property type="term" value="F:magnesium ion binding"/>
    <property type="evidence" value="ECO:0007669"/>
    <property type="project" value="UniProtKB-UniRule"/>
</dbReference>
<proteinExistence type="inferred from homology"/>
<dbReference type="InterPro" id="IPR029044">
    <property type="entry name" value="Nucleotide-diphossugar_trans"/>
</dbReference>
<keyword evidence="5" id="KW-1185">Reference proteome</keyword>
<dbReference type="InterPro" id="IPR050486">
    <property type="entry name" value="Mannose-1P_guanyltransferase"/>
</dbReference>
<dbReference type="EMBL" id="CZCU02000149">
    <property type="protein sequence ID" value="VXD21600.1"/>
    <property type="molecule type" value="Genomic_DNA"/>
</dbReference>
<comment type="similarity">
    <text evidence="2">Belongs to the CugP-type UDP-glucose pyrophosphorylase family.</text>
</comment>
<sequence>MKAMILAAGKGTRIRPITYTIPKPLIPILQKPVMEFLVELLRMHGFDQIMVNVSHLANEIENYFRDGQKFGVDIAYSFEGRIEEGNLIGQALGSAGGMKRIQDFNPFFDDTFVVLCGDALIDLDLTAAVKWHREKGSIATIVMKSVPRDQVSSYGVVVTDETGRIKAFQEKPSVDEALSTDINTGIYIFEPEIFKYIPSACEYDIGSELFPHLVEIDAPFYGISMDFKWVDIGKVPDYWQAIRSVLLGYIQNVSVPGQQVRPGVYTGLNVAVNWDQVNIQGPVYIGGMTRIEDGATIIGPTMIGPNCWVCSDAYVDNSVIFEYSRLGPGVRLVDKLVFGRYCVDKLGASIDVQAAALDWLITDTRQVFNSHSSERQAIVDLLGNT</sequence>
<keyword evidence="2" id="KW-0479">Metal-binding</keyword>